<gene>
    <name evidence="3" type="ORF">DLK05_09765</name>
</gene>
<dbReference type="AlphaFoldDB" id="A0A434AUI8"/>
<evidence type="ECO:0000256" key="2">
    <source>
        <dbReference type="ARBA" id="ARBA00022679"/>
    </source>
</evidence>
<sequence>MDKKEIREVIAKRAALELKDGDVVNLGIGLPTIIPNYVPEEVNVILQSENGLLGMGAAPAEGEEDPDFVNAGGGYITCKAGASSFDSSVSFSIIRGGHVDVTVLGALQVDEKGNLANWIIPGKKTPGMGGAMDLIVGAKRVILAMEHTARGNHKIMKECNLPLTAAGQVNMIITEMGVMEIIPEGILLKEYNPVFTLEEIQNATDAKLIIAEDLIEMKIQGQNIPCHS</sequence>
<dbReference type="PANTHER" id="PTHR13707">
    <property type="entry name" value="KETOACID-COENZYME A TRANSFERASE"/>
    <property type="match status" value="1"/>
</dbReference>
<proteinExistence type="inferred from homology"/>
<dbReference type="PANTHER" id="PTHR13707:SF57">
    <property type="entry name" value="SUCCINYL-COA:3-KETOACID COENZYME A TRANSFERASE SUBUNIT B-RELATED"/>
    <property type="match status" value="1"/>
</dbReference>
<dbReference type="Gene3D" id="3.40.1080.10">
    <property type="entry name" value="Glutaconate Coenzyme A-transferase"/>
    <property type="match status" value="1"/>
</dbReference>
<evidence type="ECO:0000313" key="4">
    <source>
        <dbReference type="Proteomes" id="UP000282985"/>
    </source>
</evidence>
<dbReference type="InterPro" id="IPR004164">
    <property type="entry name" value="CoA_transf_AS"/>
</dbReference>
<dbReference type="EMBL" id="RJJX01000011">
    <property type="protein sequence ID" value="RUT78123.1"/>
    <property type="molecule type" value="Genomic_DNA"/>
</dbReference>
<name>A0A434AUI8_9BACT</name>
<comment type="caution">
    <text evidence="3">The sequence shown here is derived from an EMBL/GenBank/DDBJ whole genome shotgun (WGS) entry which is preliminary data.</text>
</comment>
<dbReference type="Pfam" id="PF01144">
    <property type="entry name" value="CoA_trans"/>
    <property type="match status" value="1"/>
</dbReference>
<dbReference type="SUPFAM" id="SSF100950">
    <property type="entry name" value="NagB/RpiA/CoA transferase-like"/>
    <property type="match status" value="1"/>
</dbReference>
<evidence type="ECO:0000313" key="3">
    <source>
        <dbReference type="EMBL" id="RUT78123.1"/>
    </source>
</evidence>
<dbReference type="RefSeq" id="WP_127343791.1">
    <property type="nucleotide sequence ID" value="NZ_RJJX01000011.1"/>
</dbReference>
<dbReference type="SMART" id="SM00882">
    <property type="entry name" value="CoA_trans"/>
    <property type="match status" value="1"/>
</dbReference>
<dbReference type="PROSITE" id="PS01274">
    <property type="entry name" value="COA_TRANSF_2"/>
    <property type="match status" value="1"/>
</dbReference>
<keyword evidence="2 3" id="KW-0808">Transferase</keyword>
<keyword evidence="4" id="KW-1185">Reference proteome</keyword>
<evidence type="ECO:0000256" key="1">
    <source>
        <dbReference type="ARBA" id="ARBA00007047"/>
    </source>
</evidence>
<dbReference type="InterPro" id="IPR012791">
    <property type="entry name" value="3-oxoacid_CoA-transf_B"/>
</dbReference>
<dbReference type="NCBIfam" id="TIGR02428">
    <property type="entry name" value="pcaJ_scoB_fam"/>
    <property type="match status" value="1"/>
</dbReference>
<organism evidence="3 4">
    <name type="scientific">Ancylomarina longa</name>
    <dbReference type="NCBI Taxonomy" id="2487017"/>
    <lineage>
        <taxon>Bacteria</taxon>
        <taxon>Pseudomonadati</taxon>
        <taxon>Bacteroidota</taxon>
        <taxon>Bacteroidia</taxon>
        <taxon>Marinilabiliales</taxon>
        <taxon>Marinifilaceae</taxon>
        <taxon>Ancylomarina</taxon>
    </lineage>
</organism>
<dbReference type="InterPro" id="IPR004165">
    <property type="entry name" value="CoA_trans_fam_I"/>
</dbReference>
<dbReference type="Proteomes" id="UP000282985">
    <property type="component" value="Unassembled WGS sequence"/>
</dbReference>
<reference evidence="3 4" key="1">
    <citation type="submission" date="2018-11" db="EMBL/GenBank/DDBJ databases">
        <title>Parancylomarina longa gen. nov., sp. nov., isolated from sediments of southern Okinawa.</title>
        <authorList>
            <person name="Fu T."/>
        </authorList>
    </citation>
    <scope>NUCLEOTIDE SEQUENCE [LARGE SCALE GENOMIC DNA]</scope>
    <source>
        <strain evidence="3 4">T3-2 S1-C</strain>
    </source>
</reference>
<dbReference type="GO" id="GO:0008410">
    <property type="term" value="F:CoA-transferase activity"/>
    <property type="evidence" value="ECO:0007669"/>
    <property type="project" value="InterPro"/>
</dbReference>
<dbReference type="OrthoDB" id="9778604at2"/>
<accession>A0A434AUI8</accession>
<protein>
    <submittedName>
        <fullName evidence="3">3-oxoacid CoA-transferase subunit B</fullName>
    </submittedName>
</protein>
<dbReference type="InterPro" id="IPR037171">
    <property type="entry name" value="NagB/RpiA_transferase-like"/>
</dbReference>
<comment type="similarity">
    <text evidence="1">Belongs to the 3-oxoacid CoA-transferase subunit B family.</text>
</comment>